<gene>
    <name evidence="3" type="ORF">DDR56_16030</name>
</gene>
<accession>A0ABX2BDV3</accession>
<dbReference type="InterPro" id="IPR058625">
    <property type="entry name" value="MdtA-like_BSH"/>
</dbReference>
<evidence type="ECO:0000259" key="2">
    <source>
        <dbReference type="Pfam" id="PF25917"/>
    </source>
</evidence>
<dbReference type="PANTHER" id="PTHR30469">
    <property type="entry name" value="MULTIDRUG RESISTANCE PROTEIN MDTA"/>
    <property type="match status" value="1"/>
</dbReference>
<name>A0ABX2BDV3_9GAMM</name>
<comment type="similarity">
    <text evidence="1">Belongs to the membrane fusion protein (MFP) (TC 8.A.1) family.</text>
</comment>
<dbReference type="InterPro" id="IPR006143">
    <property type="entry name" value="RND_pump_MFP"/>
</dbReference>
<evidence type="ECO:0000256" key="1">
    <source>
        <dbReference type="ARBA" id="ARBA00009477"/>
    </source>
</evidence>
<dbReference type="Gene3D" id="1.10.287.470">
    <property type="entry name" value="Helix hairpin bin"/>
    <property type="match status" value="1"/>
</dbReference>
<keyword evidence="4" id="KW-1185">Reference proteome</keyword>
<dbReference type="Proteomes" id="UP001318401">
    <property type="component" value="Unassembled WGS sequence"/>
</dbReference>
<protein>
    <submittedName>
        <fullName evidence="3">Efflux transporter periplasmic adaptor subunit</fullName>
    </submittedName>
</protein>
<evidence type="ECO:0000313" key="3">
    <source>
        <dbReference type="EMBL" id="NPT32064.1"/>
    </source>
</evidence>
<dbReference type="SUPFAM" id="SSF111369">
    <property type="entry name" value="HlyD-like secretion proteins"/>
    <property type="match status" value="1"/>
</dbReference>
<dbReference type="PANTHER" id="PTHR30469:SF15">
    <property type="entry name" value="HLYD FAMILY OF SECRETION PROTEINS"/>
    <property type="match status" value="1"/>
</dbReference>
<dbReference type="Gene3D" id="2.40.50.100">
    <property type="match status" value="1"/>
</dbReference>
<comment type="caution">
    <text evidence="3">The sequence shown here is derived from an EMBL/GenBank/DDBJ whole genome shotgun (WGS) entry which is preliminary data.</text>
</comment>
<feature type="domain" description="Multidrug resistance protein MdtA-like barrel-sandwich hybrid" evidence="2">
    <location>
        <begin position="86"/>
        <end position="225"/>
    </location>
</feature>
<proteinExistence type="inferred from homology"/>
<evidence type="ECO:0000313" key="4">
    <source>
        <dbReference type="Proteomes" id="UP001318401"/>
    </source>
</evidence>
<dbReference type="Pfam" id="PF25917">
    <property type="entry name" value="BSH_RND"/>
    <property type="match status" value="1"/>
</dbReference>
<organism evidence="3 4">
    <name type="scientific">Vreelandella venusta</name>
    <dbReference type="NCBI Taxonomy" id="44935"/>
    <lineage>
        <taxon>Bacteria</taxon>
        <taxon>Pseudomonadati</taxon>
        <taxon>Pseudomonadota</taxon>
        <taxon>Gammaproteobacteria</taxon>
        <taxon>Oceanospirillales</taxon>
        <taxon>Halomonadaceae</taxon>
        <taxon>Vreelandella</taxon>
    </lineage>
</organism>
<dbReference type="NCBIfam" id="TIGR01730">
    <property type="entry name" value="RND_mfp"/>
    <property type="match status" value="1"/>
</dbReference>
<reference evidence="3 4" key="1">
    <citation type="submission" date="2018-04" db="EMBL/GenBank/DDBJ databases">
        <authorList>
            <person name="Li G."/>
            <person name="Du W."/>
            <person name="Bai Y."/>
        </authorList>
    </citation>
    <scope>NUCLEOTIDE SEQUENCE [LARGE SCALE GENOMIC DNA]</scope>
    <source>
        <strain evidence="3 4">YYYZ-3</strain>
    </source>
</reference>
<dbReference type="EMBL" id="QDKN01000008">
    <property type="protein sequence ID" value="NPT32064.1"/>
    <property type="molecule type" value="Genomic_DNA"/>
</dbReference>
<sequence length="391" mass="42964">MIICGLSAQAISMRFRRLLNSRVLALFLAIGILLAVTGLLAEVESPSGVEQRNQAPLPPLVSVEQVSRGEQPVQIEAYTEVTSRWTVELKAQVSGAVVRVHDRALAGSRVSEGEPLVVIDDTRYQAERADAERLLREAELEQERAGYATQVARRQFASAREQPPNDLALHLPQRHIADAAVEAARARVDMAQRELDQTVVRAPYSGFIVERYVSPGQMLMAGDPVARLIGDAHYELAASISKSDWQRLDHPIQGQKVVLYNDLGQPIGEADIREGGGYLDATTRHYIVHLDLQSAETAVLAGDFVKASFQGRIEENTLSIPASALTVDGSIWWVEEGSSTLARSVVDVLSHRDDRVLVRAPSDNDQWQIVAVPLSSYLPGQRVRTTIGEAW</sequence>